<dbReference type="RefSeq" id="WP_008893464.1">
    <property type="nucleotide sequence ID" value="NZ_AOIS01000019.1"/>
</dbReference>
<accession>M0CG00</accession>
<evidence type="ECO:0000256" key="1">
    <source>
        <dbReference type="SAM" id="MobiDB-lite"/>
    </source>
</evidence>
<dbReference type="InterPro" id="IPR055769">
    <property type="entry name" value="DUF7345"/>
</dbReference>
<dbReference type="OrthoDB" id="27885at2157"/>
<dbReference type="Pfam" id="PF24036">
    <property type="entry name" value="DUF7345"/>
    <property type="match status" value="1"/>
</dbReference>
<dbReference type="AlphaFoldDB" id="M0CG00"/>
<dbReference type="Pfam" id="PF24034">
    <property type="entry name" value="DUF7343"/>
    <property type="match status" value="1"/>
</dbReference>
<protein>
    <recommendedName>
        <fullName evidence="6">HTH iclR-type domain-containing protein</fullName>
    </recommendedName>
</protein>
<sequence length="397" mass="42398">MNSRVGVTVAVVAILLVGTGPIAAVGAADTGRPQSESEPEPFAVQQDQIDADEVRMDVALRSNGTAEWRLEFLVRLDDEESTTAFESLRDDIRDDPDNHTQSFADRMGETVATAENATGREMSADGFAVETERRSFAREYGVVRYTFQWHGFAAVDGDELRAGDALEGIYLDDGTRLLIEWPDGYDRASVAPEPDDERDRAVIWRGGDTDFVSGEPRVVVTAAGTGPSSALLAAAALAVVALGAAGVWWYRNRSRPSAPPTGGDVDRSDSDVARADDATASPPTDESTASAERTQSAQSTDSSTSASASATGTGAPDPDLLSNEEQVLRLVRENGGRMKQQAVVEELDWTDAKTSKVVSGLREEGKLESFRLGRENVLSLPGEGDPLTDEDDGPEST</sequence>
<evidence type="ECO:0008006" key="6">
    <source>
        <dbReference type="Google" id="ProtNLM"/>
    </source>
</evidence>
<dbReference type="STRING" id="1227488.C477_05676"/>
<feature type="region of interest" description="Disordered" evidence="1">
    <location>
        <begin position="375"/>
        <end position="397"/>
    </location>
</feature>
<evidence type="ECO:0000259" key="2">
    <source>
        <dbReference type="Pfam" id="PF24034"/>
    </source>
</evidence>
<dbReference type="Proteomes" id="UP000011657">
    <property type="component" value="Unassembled WGS sequence"/>
</dbReference>
<feature type="compositionally biased region" description="Basic and acidic residues" evidence="1">
    <location>
        <begin position="264"/>
        <end position="277"/>
    </location>
</feature>
<dbReference type="EMBL" id="AOIS01000019">
    <property type="protein sequence ID" value="ELZ21543.1"/>
    <property type="molecule type" value="Genomic_DNA"/>
</dbReference>
<feature type="domain" description="DUF7343" evidence="2">
    <location>
        <begin position="320"/>
        <end position="381"/>
    </location>
</feature>
<evidence type="ECO:0000313" key="5">
    <source>
        <dbReference type="Proteomes" id="UP000011657"/>
    </source>
</evidence>
<feature type="compositionally biased region" description="Low complexity" evidence="1">
    <location>
        <begin position="294"/>
        <end position="315"/>
    </location>
</feature>
<feature type="region of interest" description="Disordered" evidence="1">
    <location>
        <begin position="253"/>
        <end position="322"/>
    </location>
</feature>
<comment type="caution">
    <text evidence="4">The sequence shown here is derived from an EMBL/GenBank/DDBJ whole genome shotgun (WGS) entry which is preliminary data.</text>
</comment>
<gene>
    <name evidence="4" type="ORF">C477_05676</name>
</gene>
<dbReference type="PATRIC" id="fig|1227488.3.peg.1124"/>
<dbReference type="InterPro" id="IPR055767">
    <property type="entry name" value="DUF7343"/>
</dbReference>
<organism evidence="4 5">
    <name type="scientific">Haloterrigena salina JCM 13891</name>
    <dbReference type="NCBI Taxonomy" id="1227488"/>
    <lineage>
        <taxon>Archaea</taxon>
        <taxon>Methanobacteriati</taxon>
        <taxon>Methanobacteriota</taxon>
        <taxon>Stenosarchaea group</taxon>
        <taxon>Halobacteria</taxon>
        <taxon>Halobacteriales</taxon>
        <taxon>Natrialbaceae</taxon>
        <taxon>Haloterrigena</taxon>
    </lineage>
</organism>
<dbReference type="eggNOG" id="arCOG00381">
    <property type="taxonomic scope" value="Archaea"/>
</dbReference>
<feature type="compositionally biased region" description="Acidic residues" evidence="1">
    <location>
        <begin position="386"/>
        <end position="397"/>
    </location>
</feature>
<evidence type="ECO:0000313" key="4">
    <source>
        <dbReference type="EMBL" id="ELZ21543.1"/>
    </source>
</evidence>
<name>M0CG00_9EURY</name>
<feature type="compositionally biased region" description="Polar residues" evidence="1">
    <location>
        <begin position="281"/>
        <end position="293"/>
    </location>
</feature>
<keyword evidence="5" id="KW-1185">Reference proteome</keyword>
<proteinExistence type="predicted"/>
<evidence type="ECO:0000259" key="3">
    <source>
        <dbReference type="Pfam" id="PF24036"/>
    </source>
</evidence>
<feature type="domain" description="DUF7345" evidence="3">
    <location>
        <begin position="58"/>
        <end position="185"/>
    </location>
</feature>
<reference evidence="4 5" key="1">
    <citation type="journal article" date="2014" name="PLoS Genet.">
        <title>Phylogenetically driven sequencing of extremely halophilic archaea reveals strategies for static and dynamic osmo-response.</title>
        <authorList>
            <person name="Becker E.A."/>
            <person name="Seitzer P.M."/>
            <person name="Tritt A."/>
            <person name="Larsen D."/>
            <person name="Krusor M."/>
            <person name="Yao A.I."/>
            <person name="Wu D."/>
            <person name="Madern D."/>
            <person name="Eisen J.A."/>
            <person name="Darling A.E."/>
            <person name="Facciotti M.T."/>
        </authorList>
    </citation>
    <scope>NUCLEOTIDE SEQUENCE [LARGE SCALE GENOMIC DNA]</scope>
    <source>
        <strain evidence="4 5">JCM 13891</strain>
    </source>
</reference>